<accession>A0ABY4NA30</accession>
<evidence type="ECO:0000259" key="11">
    <source>
        <dbReference type="Pfam" id="PF20628"/>
    </source>
</evidence>
<dbReference type="GO" id="GO:0004601">
    <property type="term" value="F:peroxidase activity"/>
    <property type="evidence" value="ECO:0007669"/>
    <property type="project" value="UniProtKB-KW"/>
</dbReference>
<evidence type="ECO:0000256" key="5">
    <source>
        <dbReference type="ARBA" id="ARBA00022729"/>
    </source>
</evidence>
<keyword evidence="6" id="KW-0560">Oxidoreductase</keyword>
<keyword evidence="3" id="KW-0349">Heme</keyword>
<evidence type="ECO:0000256" key="6">
    <source>
        <dbReference type="ARBA" id="ARBA00023002"/>
    </source>
</evidence>
<keyword evidence="7" id="KW-0408">Iron</keyword>
<feature type="region of interest" description="Disordered" evidence="9">
    <location>
        <begin position="75"/>
        <end position="95"/>
    </location>
</feature>
<evidence type="ECO:0000256" key="3">
    <source>
        <dbReference type="ARBA" id="ARBA00022617"/>
    </source>
</evidence>
<keyword evidence="4" id="KW-0479">Metal-binding</keyword>
<dbReference type="Proteomes" id="UP001055868">
    <property type="component" value="Chromosome"/>
</dbReference>
<evidence type="ECO:0000259" key="10">
    <source>
        <dbReference type="Pfam" id="PF04261"/>
    </source>
</evidence>
<evidence type="ECO:0000256" key="1">
    <source>
        <dbReference type="ARBA" id="ARBA00001970"/>
    </source>
</evidence>
<comment type="cofactor">
    <cofactor evidence="1">
        <name>heme b</name>
        <dbReference type="ChEBI" id="CHEBI:60344"/>
    </cofactor>
</comment>
<proteinExistence type="inferred from homology"/>
<dbReference type="RefSeq" id="WP_249480832.1">
    <property type="nucleotide sequence ID" value="NZ_CP097218.1"/>
</dbReference>
<dbReference type="InterPro" id="IPR011008">
    <property type="entry name" value="Dimeric_a/b-barrel"/>
</dbReference>
<evidence type="ECO:0000256" key="4">
    <source>
        <dbReference type="ARBA" id="ARBA00022723"/>
    </source>
</evidence>
<dbReference type="NCBIfam" id="TIGR01413">
    <property type="entry name" value="Dyp_perox_fam"/>
    <property type="match status" value="1"/>
</dbReference>
<evidence type="ECO:0000313" key="12">
    <source>
        <dbReference type="EMBL" id="UQN31410.1"/>
    </source>
</evidence>
<dbReference type="PANTHER" id="PTHR30521">
    <property type="entry name" value="DEFERROCHELATASE/PEROXIDASE"/>
    <property type="match status" value="1"/>
</dbReference>
<feature type="compositionally biased region" description="Low complexity" evidence="9">
    <location>
        <begin position="15"/>
        <end position="45"/>
    </location>
</feature>
<keyword evidence="13" id="KW-1185">Reference proteome</keyword>
<sequence>MPSHDSPDPDALQNADPAPTAPASADPASSDPESAGPAASAADGTSRGGVGRRGLFGAAGAGLVAGGLLGYTGGRAAAPPPASTPDPLETSHPFRGEHQQGIVTPAQDYLFTAAYDITASTLAGLRELMGTWCTASEQMCAGELVGGQPLANRQAAPRDTGEAWGYPPSSLTITVGVGPSLFRDEDGRDRFGLASRATEVLTQGVPRFANETLREAQSDGDLVVQACADDAQVAMHAIRNLTRLAFGSAALRWTQIGYGRTSSTSTEQETPRNLFGFKDGTSNMKAEDGAEALSEHLWVGADDDGADWLRGGTYLMIRKIRMELEVWDRLRLLEQEEIIGRDKRFGAPLSVPDPTSASQEFTAPDLTAGGSASPLIPTDAHIRMVSPEQNGGARMLRRGYNYTEGSDSLGRINAGLFFEAFVRDPRTGFYPVLERMTKHDALTEYLQHVASGLFAILPGVAEGETMFGQALFGGDGEVSDGGASGGGEVSDGGPSGG</sequence>
<keyword evidence="5" id="KW-0732">Signal</keyword>
<protein>
    <submittedName>
        <fullName evidence="12">Dyp-type peroxidase</fullName>
    </submittedName>
</protein>
<organism evidence="12 13">
    <name type="scientific">Brachybacterium kimchii</name>
    <dbReference type="NCBI Taxonomy" id="2942909"/>
    <lineage>
        <taxon>Bacteria</taxon>
        <taxon>Bacillati</taxon>
        <taxon>Actinomycetota</taxon>
        <taxon>Actinomycetes</taxon>
        <taxon>Micrococcales</taxon>
        <taxon>Dermabacteraceae</taxon>
        <taxon>Brachybacterium</taxon>
    </lineage>
</organism>
<evidence type="ECO:0000256" key="2">
    <source>
        <dbReference type="ARBA" id="ARBA00022559"/>
    </source>
</evidence>
<dbReference type="InterPro" id="IPR048328">
    <property type="entry name" value="Dyp_perox_C"/>
</dbReference>
<feature type="region of interest" description="Disordered" evidence="9">
    <location>
        <begin position="1"/>
        <end position="48"/>
    </location>
</feature>
<dbReference type="SUPFAM" id="SSF54909">
    <property type="entry name" value="Dimeric alpha+beta barrel"/>
    <property type="match status" value="1"/>
</dbReference>
<dbReference type="InterPro" id="IPR006311">
    <property type="entry name" value="TAT_signal"/>
</dbReference>
<name>A0ABY4NA30_9MICO</name>
<feature type="domain" description="Dyp-type peroxidase N-terminal" evidence="10">
    <location>
        <begin position="99"/>
        <end position="258"/>
    </location>
</feature>
<dbReference type="InterPro" id="IPR006314">
    <property type="entry name" value="Dyp_peroxidase"/>
</dbReference>
<evidence type="ECO:0000256" key="8">
    <source>
        <dbReference type="ARBA" id="ARBA00025737"/>
    </source>
</evidence>
<evidence type="ECO:0000256" key="7">
    <source>
        <dbReference type="ARBA" id="ARBA00023004"/>
    </source>
</evidence>
<keyword evidence="2 12" id="KW-0575">Peroxidase</keyword>
<evidence type="ECO:0000256" key="9">
    <source>
        <dbReference type="SAM" id="MobiDB-lite"/>
    </source>
</evidence>
<dbReference type="PROSITE" id="PS51404">
    <property type="entry name" value="DYP_PEROXIDASE"/>
    <property type="match status" value="1"/>
</dbReference>
<feature type="compositionally biased region" description="Gly residues" evidence="9">
    <location>
        <begin position="482"/>
        <end position="497"/>
    </location>
</feature>
<feature type="domain" description="Dyp-type peroxidase C-terminal" evidence="11">
    <location>
        <begin position="270"/>
        <end position="460"/>
    </location>
</feature>
<dbReference type="Pfam" id="PF04261">
    <property type="entry name" value="Dyp_perox_N"/>
    <property type="match status" value="1"/>
</dbReference>
<dbReference type="EMBL" id="CP097218">
    <property type="protein sequence ID" value="UQN31410.1"/>
    <property type="molecule type" value="Genomic_DNA"/>
</dbReference>
<dbReference type="PROSITE" id="PS51318">
    <property type="entry name" value="TAT"/>
    <property type="match status" value="1"/>
</dbReference>
<comment type="similarity">
    <text evidence="8">Belongs to the DyP-type peroxidase family.</text>
</comment>
<dbReference type="PANTHER" id="PTHR30521:SF4">
    <property type="entry name" value="DEFERROCHELATASE"/>
    <property type="match status" value="1"/>
</dbReference>
<feature type="region of interest" description="Disordered" evidence="9">
    <location>
        <begin position="478"/>
        <end position="497"/>
    </location>
</feature>
<evidence type="ECO:0000313" key="13">
    <source>
        <dbReference type="Proteomes" id="UP001055868"/>
    </source>
</evidence>
<reference evidence="12" key="1">
    <citation type="submission" date="2022-05" db="EMBL/GenBank/DDBJ databases">
        <title>Genomic analysis of Brachybacterium sp. CBA3104.</title>
        <authorList>
            <person name="Roh S.W."/>
            <person name="Kim Y.B."/>
            <person name="Kim Y."/>
        </authorList>
    </citation>
    <scope>NUCLEOTIDE SEQUENCE</scope>
    <source>
        <strain evidence="12">CBA3104</strain>
    </source>
</reference>
<dbReference type="InterPro" id="IPR048327">
    <property type="entry name" value="Dyp_perox_N"/>
</dbReference>
<dbReference type="Pfam" id="PF20628">
    <property type="entry name" value="Dyp_perox_C"/>
    <property type="match status" value="1"/>
</dbReference>
<gene>
    <name evidence="12" type="ORF">M4486_09075</name>
</gene>